<organism evidence="1 2">
    <name type="scientific">Sulfurimonas hongkongensis</name>
    <dbReference type="NCBI Taxonomy" id="1172190"/>
    <lineage>
        <taxon>Bacteria</taxon>
        <taxon>Pseudomonadati</taxon>
        <taxon>Campylobacterota</taxon>
        <taxon>Epsilonproteobacteria</taxon>
        <taxon>Campylobacterales</taxon>
        <taxon>Sulfurimonadaceae</taxon>
        <taxon>Sulfurimonas</taxon>
    </lineage>
</organism>
<sequence>MNLFIVMSKKMQGICNTITTLQQKILHTLVSSLEALALHMSSEPFLFFTYWLKIHFSHLIFLLGVPPHAR</sequence>
<dbReference type="STRING" id="1172190.M947_05040"/>
<gene>
    <name evidence="1" type="ORF">M947_05040</name>
</gene>
<protein>
    <submittedName>
        <fullName evidence="1">Uncharacterized protein</fullName>
    </submittedName>
</protein>
<keyword evidence="2" id="KW-1185">Reference proteome</keyword>
<comment type="caution">
    <text evidence="1">The sequence shown here is derived from an EMBL/GenBank/DDBJ whole genome shotgun (WGS) entry which is preliminary data.</text>
</comment>
<dbReference type="Proteomes" id="UP000015520">
    <property type="component" value="Unassembled WGS sequence"/>
</dbReference>
<accession>T0JP51</accession>
<name>T0JP51_9BACT</name>
<dbReference type="EMBL" id="AUPZ01000005">
    <property type="protein sequence ID" value="EQB39951.1"/>
    <property type="molecule type" value="Genomic_DNA"/>
</dbReference>
<evidence type="ECO:0000313" key="1">
    <source>
        <dbReference type="EMBL" id="EQB39951.1"/>
    </source>
</evidence>
<dbReference type="RefSeq" id="WP_021287279.1">
    <property type="nucleotide sequence ID" value="NZ_AUPZ01000005.1"/>
</dbReference>
<evidence type="ECO:0000313" key="2">
    <source>
        <dbReference type="Proteomes" id="UP000015520"/>
    </source>
</evidence>
<proteinExistence type="predicted"/>
<reference evidence="1 2" key="1">
    <citation type="submission" date="2013-07" db="EMBL/GenBank/DDBJ databases">
        <title>Sulfurimonas hongkongensis AST-10 Genome Sequencing.</title>
        <authorList>
            <person name="Cai L."/>
            <person name="Zhang T."/>
        </authorList>
    </citation>
    <scope>NUCLEOTIDE SEQUENCE [LARGE SCALE GENOMIC DNA]</scope>
    <source>
        <strain evidence="1 2">AST-10</strain>
    </source>
</reference>
<dbReference type="AlphaFoldDB" id="T0JP51"/>